<evidence type="ECO:0000256" key="3">
    <source>
        <dbReference type="ARBA" id="ARBA00022679"/>
    </source>
</evidence>
<feature type="domain" description="Methyltransferase type 11" evidence="5">
    <location>
        <begin position="58"/>
        <end position="145"/>
    </location>
</feature>
<dbReference type="RefSeq" id="WP_221455746.1">
    <property type="nucleotide sequence ID" value="NZ_JACHJN010000003.1"/>
</dbReference>
<dbReference type="Gene3D" id="3.40.50.150">
    <property type="entry name" value="Vaccinia Virus protein VP39"/>
    <property type="match status" value="1"/>
</dbReference>
<comment type="similarity">
    <text evidence="1">Belongs to the methyltransferase superfamily.</text>
</comment>
<dbReference type="AlphaFoldDB" id="A0A841CHV8"/>
<dbReference type="InterPro" id="IPR013216">
    <property type="entry name" value="Methyltransf_11"/>
</dbReference>
<comment type="caution">
    <text evidence="6">The sequence shown here is derived from an EMBL/GenBank/DDBJ whole genome shotgun (WGS) entry which is preliminary data.</text>
</comment>
<proteinExistence type="inferred from homology"/>
<evidence type="ECO:0000256" key="4">
    <source>
        <dbReference type="SAM" id="MobiDB-lite"/>
    </source>
</evidence>
<keyword evidence="3 6" id="KW-0808">Transferase</keyword>
<dbReference type="InterPro" id="IPR029063">
    <property type="entry name" value="SAM-dependent_MTases_sf"/>
</dbReference>
<dbReference type="PANTHER" id="PTHR44942:SF4">
    <property type="entry name" value="METHYLTRANSFERASE TYPE 11 DOMAIN-CONTAINING PROTEIN"/>
    <property type="match status" value="1"/>
</dbReference>
<gene>
    <name evidence="6" type="ORF">FHS29_002176</name>
</gene>
<dbReference type="GO" id="GO:0008757">
    <property type="term" value="F:S-adenosylmethionine-dependent methyltransferase activity"/>
    <property type="evidence" value="ECO:0007669"/>
    <property type="project" value="InterPro"/>
</dbReference>
<protein>
    <submittedName>
        <fullName evidence="6">SAM-dependent methyltransferase</fullName>
    </submittedName>
</protein>
<evidence type="ECO:0000259" key="5">
    <source>
        <dbReference type="Pfam" id="PF08241"/>
    </source>
</evidence>
<dbReference type="Pfam" id="PF08241">
    <property type="entry name" value="Methyltransf_11"/>
    <property type="match status" value="1"/>
</dbReference>
<dbReference type="GO" id="GO:0032259">
    <property type="term" value="P:methylation"/>
    <property type="evidence" value="ECO:0007669"/>
    <property type="project" value="UniProtKB-KW"/>
</dbReference>
<feature type="compositionally biased region" description="Basic and acidic residues" evidence="4">
    <location>
        <begin position="10"/>
        <end position="23"/>
    </location>
</feature>
<dbReference type="CDD" id="cd02440">
    <property type="entry name" value="AdoMet_MTases"/>
    <property type="match status" value="1"/>
</dbReference>
<evidence type="ECO:0000256" key="2">
    <source>
        <dbReference type="ARBA" id="ARBA00022603"/>
    </source>
</evidence>
<dbReference type="InterPro" id="IPR051052">
    <property type="entry name" value="Diverse_substrate_MTase"/>
</dbReference>
<keyword evidence="7" id="KW-1185">Reference proteome</keyword>
<keyword evidence="2 6" id="KW-0489">Methyltransferase</keyword>
<accession>A0A841CHV8</accession>
<evidence type="ECO:0000313" key="6">
    <source>
        <dbReference type="EMBL" id="MBB5955595.1"/>
    </source>
</evidence>
<dbReference type="EMBL" id="JACHJN010000003">
    <property type="protein sequence ID" value="MBB5955595.1"/>
    <property type="molecule type" value="Genomic_DNA"/>
</dbReference>
<evidence type="ECO:0000313" key="7">
    <source>
        <dbReference type="Proteomes" id="UP000547510"/>
    </source>
</evidence>
<organism evidence="6 7">
    <name type="scientific">Saccharothrix tamanrassetensis</name>
    <dbReference type="NCBI Taxonomy" id="1051531"/>
    <lineage>
        <taxon>Bacteria</taxon>
        <taxon>Bacillati</taxon>
        <taxon>Actinomycetota</taxon>
        <taxon>Actinomycetes</taxon>
        <taxon>Pseudonocardiales</taxon>
        <taxon>Pseudonocardiaceae</taxon>
        <taxon>Saccharothrix</taxon>
    </lineage>
</organism>
<feature type="region of interest" description="Disordered" evidence="4">
    <location>
        <begin position="1"/>
        <end position="32"/>
    </location>
</feature>
<dbReference type="SUPFAM" id="SSF53335">
    <property type="entry name" value="S-adenosyl-L-methionine-dependent methyltransferases"/>
    <property type="match status" value="1"/>
</dbReference>
<evidence type="ECO:0000256" key="1">
    <source>
        <dbReference type="ARBA" id="ARBA00008361"/>
    </source>
</evidence>
<dbReference type="Proteomes" id="UP000547510">
    <property type="component" value="Unassembled WGS sequence"/>
</dbReference>
<sequence>MPTPAPGHTPRPEPEPHRARRAAESFGADPGRYDRVRPRYPDALVNAIVAASPGPEVLDVGMGTGIAARQFQAAGCRVLGVEVDARMAGWARQQGLDVEVAAFEAWDPAGRTFDAVVSGQAWHWVDPVAGAAKAAEALRPGGRLAVFWNVGRPQPGLAAAFGAVYRRVLPDSPSSRWWTAGSSGGYAVLCAKAADGMRETGAFGDPEQWRFDWQRTYTRDEWLDLVPTAGDHSQFPPAELAEVLAGVGAAIDAVGGSFTVHYDADVVIATRTDA</sequence>
<name>A0A841CHV8_9PSEU</name>
<dbReference type="PANTHER" id="PTHR44942">
    <property type="entry name" value="METHYLTRANSF_11 DOMAIN-CONTAINING PROTEIN"/>
    <property type="match status" value="1"/>
</dbReference>
<reference evidence="6 7" key="1">
    <citation type="submission" date="2020-08" db="EMBL/GenBank/DDBJ databases">
        <title>Genomic Encyclopedia of Type Strains, Phase III (KMG-III): the genomes of soil and plant-associated and newly described type strains.</title>
        <authorList>
            <person name="Whitman W."/>
        </authorList>
    </citation>
    <scope>NUCLEOTIDE SEQUENCE [LARGE SCALE GENOMIC DNA]</scope>
    <source>
        <strain evidence="6 7">CECT 8640</strain>
    </source>
</reference>